<dbReference type="AlphaFoldDB" id="C4J349"/>
<accession>C4J349</accession>
<proteinExistence type="evidence at transcript level"/>
<sequence>MRPPLQPALALVSQSTSCCSDSDVRFLVLIALMPSTAAIVENAQQLPHWPWSLTSVTAPFCLQSTEAGTSRASAYMNDDADAEEPCLSPRNMRWCATLEPA</sequence>
<evidence type="ECO:0000313" key="1">
    <source>
        <dbReference type="EMBL" id="ACR35599.1"/>
    </source>
</evidence>
<dbReference type="EMBL" id="BT085246">
    <property type="protein sequence ID" value="ACR35599.1"/>
    <property type="molecule type" value="mRNA"/>
</dbReference>
<name>C4J349_MAIZE</name>
<reference evidence="1" key="1">
    <citation type="journal article" date="2009" name="PLoS Genet.">
        <title>Sequencing, mapping, and analysis of 27,455 maize full-length cDNAs.</title>
        <authorList>
            <person name="Soderlund C."/>
            <person name="Descour A."/>
            <person name="Kudrna D."/>
            <person name="Bomhoff M."/>
            <person name="Boyd L."/>
            <person name="Currie J."/>
            <person name="Angelova A."/>
            <person name="Collura K."/>
            <person name="Wissotski M."/>
            <person name="Ashley E."/>
            <person name="Morrow D."/>
            <person name="Fernandes J."/>
            <person name="Walbot V."/>
            <person name="Yu Y."/>
        </authorList>
    </citation>
    <scope>NUCLEOTIDE SEQUENCE</scope>
    <source>
        <strain evidence="1">B73</strain>
    </source>
</reference>
<organism evidence="1">
    <name type="scientific">Zea mays</name>
    <name type="common">Maize</name>
    <dbReference type="NCBI Taxonomy" id="4577"/>
    <lineage>
        <taxon>Eukaryota</taxon>
        <taxon>Viridiplantae</taxon>
        <taxon>Streptophyta</taxon>
        <taxon>Embryophyta</taxon>
        <taxon>Tracheophyta</taxon>
        <taxon>Spermatophyta</taxon>
        <taxon>Magnoliopsida</taxon>
        <taxon>Liliopsida</taxon>
        <taxon>Poales</taxon>
        <taxon>Poaceae</taxon>
        <taxon>PACMAD clade</taxon>
        <taxon>Panicoideae</taxon>
        <taxon>Andropogonodae</taxon>
        <taxon>Andropogoneae</taxon>
        <taxon>Tripsacinae</taxon>
        <taxon>Zea</taxon>
    </lineage>
</organism>
<protein>
    <submittedName>
        <fullName evidence="1">Uncharacterized protein</fullName>
    </submittedName>
</protein>